<feature type="compositionally biased region" description="Basic and acidic residues" evidence="1">
    <location>
        <begin position="77"/>
        <end position="94"/>
    </location>
</feature>
<evidence type="ECO:0000313" key="3">
    <source>
        <dbReference type="EMBL" id="WPB03042.1"/>
    </source>
</evidence>
<feature type="signal peptide" evidence="2">
    <location>
        <begin position="1"/>
        <end position="20"/>
    </location>
</feature>
<feature type="region of interest" description="Disordered" evidence="1">
    <location>
        <begin position="210"/>
        <end position="251"/>
    </location>
</feature>
<sequence length="291" mass="31930">MKATTAVVLATAVSLSTTMAEDNFVTVTRPRLGKPSGVTLAFSATGPSHTHIKPLATELMRPDATRIADALNTVPVKSERQDPESDPRNHDLPHFPDSDDFIKEICGVFPERCPWWVPTPTPEDLHPRPTASLSLDNIIDTIPTDFDAPVAPMKTAPAAKAFAECNTEDRSCKPFRPVPDTPSSSLPTSLPTDWRKPICRHCRPLPTTFVLPTPTSSQTDRKPSATEELHRSDPTDLTIHAIPPETKPSGLHPARSLLRRIPQSLIPIPFNFCMIPPLCDFGDDESKEDSN</sequence>
<evidence type="ECO:0000313" key="4">
    <source>
        <dbReference type="Proteomes" id="UP001302367"/>
    </source>
</evidence>
<dbReference type="Proteomes" id="UP001302367">
    <property type="component" value="Chromosome 5"/>
</dbReference>
<protein>
    <submittedName>
        <fullName evidence="3">Uncharacterized protein</fullName>
    </submittedName>
</protein>
<feature type="region of interest" description="Disordered" evidence="1">
    <location>
        <begin position="73"/>
        <end position="94"/>
    </location>
</feature>
<proteinExistence type="predicted"/>
<feature type="compositionally biased region" description="Basic and acidic residues" evidence="1">
    <location>
        <begin position="219"/>
        <end position="234"/>
    </location>
</feature>
<accession>A0ABZ0NTY0</accession>
<organism evidence="3 4">
    <name type="scientific">Cercospora beticola</name>
    <name type="common">Sugarbeet leaf spot fungus</name>
    <dbReference type="NCBI Taxonomy" id="122368"/>
    <lineage>
        <taxon>Eukaryota</taxon>
        <taxon>Fungi</taxon>
        <taxon>Dikarya</taxon>
        <taxon>Ascomycota</taxon>
        <taxon>Pezizomycotina</taxon>
        <taxon>Dothideomycetes</taxon>
        <taxon>Dothideomycetidae</taxon>
        <taxon>Mycosphaerellales</taxon>
        <taxon>Mycosphaerellaceae</taxon>
        <taxon>Cercospora</taxon>
    </lineage>
</organism>
<keyword evidence="2" id="KW-0732">Signal</keyword>
<keyword evidence="4" id="KW-1185">Reference proteome</keyword>
<name>A0ABZ0NTY0_CERBT</name>
<feature type="chain" id="PRO_5046763183" evidence="2">
    <location>
        <begin position="21"/>
        <end position="291"/>
    </location>
</feature>
<evidence type="ECO:0000256" key="1">
    <source>
        <dbReference type="SAM" id="MobiDB-lite"/>
    </source>
</evidence>
<dbReference type="GeneID" id="35430922"/>
<dbReference type="RefSeq" id="XP_023449786.2">
    <property type="nucleotide sequence ID" value="XM_023599859.2"/>
</dbReference>
<dbReference type="EMBL" id="CP134188">
    <property type="protein sequence ID" value="WPB03042.1"/>
    <property type="molecule type" value="Genomic_DNA"/>
</dbReference>
<reference evidence="3 4" key="1">
    <citation type="submission" date="2023-09" db="EMBL/GenBank/DDBJ databases">
        <title>Complete-Gapless Cercospora beticola genome.</title>
        <authorList>
            <person name="Wyatt N.A."/>
            <person name="Spanner R.E."/>
            <person name="Bolton M.D."/>
        </authorList>
    </citation>
    <scope>NUCLEOTIDE SEQUENCE [LARGE SCALE GENOMIC DNA]</scope>
    <source>
        <strain evidence="3">Cb09-40</strain>
    </source>
</reference>
<gene>
    <name evidence="3" type="ORF">RHO25_007679</name>
</gene>
<evidence type="ECO:0000256" key="2">
    <source>
        <dbReference type="SAM" id="SignalP"/>
    </source>
</evidence>